<feature type="region of interest" description="Disordered" evidence="4">
    <location>
        <begin position="24"/>
        <end position="45"/>
    </location>
</feature>
<dbReference type="PROSITE" id="PS01040">
    <property type="entry name" value="SBP_BACTERIAL_5"/>
    <property type="match status" value="1"/>
</dbReference>
<dbReference type="OrthoDB" id="9796817at2"/>
<evidence type="ECO:0000256" key="5">
    <source>
        <dbReference type="SAM" id="SignalP"/>
    </source>
</evidence>
<dbReference type="GO" id="GO:1904680">
    <property type="term" value="F:peptide transmembrane transporter activity"/>
    <property type="evidence" value="ECO:0007669"/>
    <property type="project" value="TreeGrafter"/>
</dbReference>
<dbReference type="Proteomes" id="UP000257144">
    <property type="component" value="Unassembled WGS sequence"/>
</dbReference>
<keyword evidence="8" id="KW-1185">Reference proteome</keyword>
<evidence type="ECO:0000313" key="8">
    <source>
        <dbReference type="Proteomes" id="UP000257144"/>
    </source>
</evidence>
<dbReference type="PANTHER" id="PTHR30290">
    <property type="entry name" value="PERIPLASMIC BINDING COMPONENT OF ABC TRANSPORTER"/>
    <property type="match status" value="1"/>
</dbReference>
<dbReference type="GO" id="GO:0042597">
    <property type="term" value="C:periplasmic space"/>
    <property type="evidence" value="ECO:0007669"/>
    <property type="project" value="UniProtKB-ARBA"/>
</dbReference>
<sequence>MNKRLLSLSALILALLLTLAACSGDKDSSKPSSGNEGKGTAKEGGTLTIAVSDNPQVMNPLYANDRVTLTVQQALYAPLYFMEDGGKKKFVLAESFEPSEDQLTWTLKLKDNLKWHDGQKITADDIVFTIDSILDEKQSSSIRGSLVFDGQPLKVEKVDELTVKFILPQVTASFEGALNDFFPIPKHVFEGETDLMKSEKNQAPVGSGPFKFKEFKSDQYVQLDRFDDYFAGKAKLDSIVYRVVKDPNTANISLQNGEVNMRLIDPQDYKKLDATGKFNMHRFPEGRLFYMAFNLNSKAVQSKELRQAVAHALDKKELIDSAFISADFAEPAASVLTPDTMHHTQDITTYDYSQSKAKELLKKGGIKEGHTLRVIYANNNKIMESLALYTQQKLQEIGLKVELTPMDPSAYGQKTLDMATTDYDISFGGYIMGPEPDVYKTLFQSDAAYNFARYKNAEFDKLWDQAAVETDKEKRADLYKQIQETVAQDVPYLPLAYPKASLAVDKKFAGIEEAKLIPVTMVEDLSKIYQVE</sequence>
<evidence type="ECO:0000313" key="7">
    <source>
        <dbReference type="EMBL" id="RDU36064.1"/>
    </source>
</evidence>
<organism evidence="7 8">
    <name type="scientific">Neobacillus piezotolerans</name>
    <dbReference type="NCBI Taxonomy" id="2259171"/>
    <lineage>
        <taxon>Bacteria</taxon>
        <taxon>Bacillati</taxon>
        <taxon>Bacillota</taxon>
        <taxon>Bacilli</taxon>
        <taxon>Bacillales</taxon>
        <taxon>Bacillaceae</taxon>
        <taxon>Neobacillus</taxon>
    </lineage>
</organism>
<protein>
    <submittedName>
        <fullName evidence="7">ABC transporter substrate-binding protein</fullName>
    </submittedName>
</protein>
<dbReference type="FunFam" id="3.90.76.10:FF:000004">
    <property type="entry name" value="Peptide ABC transporter substrate-binding protein"/>
    <property type="match status" value="1"/>
</dbReference>
<evidence type="ECO:0000256" key="1">
    <source>
        <dbReference type="ARBA" id="ARBA00004193"/>
    </source>
</evidence>
<feature type="domain" description="Solute-binding protein family 5" evidence="6">
    <location>
        <begin position="92"/>
        <end position="442"/>
    </location>
</feature>
<comment type="subcellular location">
    <subcellularLocation>
        <location evidence="1">Cell membrane</location>
        <topology evidence="1">Lipid-anchor</topology>
    </subcellularLocation>
</comment>
<comment type="caution">
    <text evidence="7">The sequence shown here is derived from an EMBL/GenBank/DDBJ whole genome shotgun (WGS) entry which is preliminary data.</text>
</comment>
<feature type="chain" id="PRO_5017580239" evidence="5">
    <location>
        <begin position="24"/>
        <end position="532"/>
    </location>
</feature>
<dbReference type="RefSeq" id="WP_115452992.1">
    <property type="nucleotide sequence ID" value="NZ_QNQT01000007.1"/>
</dbReference>
<dbReference type="Gene3D" id="3.40.190.10">
    <property type="entry name" value="Periplasmic binding protein-like II"/>
    <property type="match status" value="1"/>
</dbReference>
<dbReference type="Gene3D" id="3.10.105.10">
    <property type="entry name" value="Dipeptide-binding Protein, Domain 3"/>
    <property type="match status" value="1"/>
</dbReference>
<evidence type="ECO:0000259" key="6">
    <source>
        <dbReference type="Pfam" id="PF00496"/>
    </source>
</evidence>
<dbReference type="PIRSF" id="PIRSF002741">
    <property type="entry name" value="MppA"/>
    <property type="match status" value="1"/>
</dbReference>
<dbReference type="CDD" id="cd00995">
    <property type="entry name" value="PBP2_NikA_DppA_OppA_like"/>
    <property type="match status" value="1"/>
</dbReference>
<dbReference type="PROSITE" id="PS51257">
    <property type="entry name" value="PROKAR_LIPOPROTEIN"/>
    <property type="match status" value="1"/>
</dbReference>
<dbReference type="InterPro" id="IPR023765">
    <property type="entry name" value="SBP_5_CS"/>
</dbReference>
<feature type="signal peptide" evidence="5">
    <location>
        <begin position="1"/>
        <end position="23"/>
    </location>
</feature>
<dbReference type="GO" id="GO:0015833">
    <property type="term" value="P:peptide transport"/>
    <property type="evidence" value="ECO:0007669"/>
    <property type="project" value="TreeGrafter"/>
</dbReference>
<evidence type="ECO:0000256" key="3">
    <source>
        <dbReference type="ARBA" id="ARBA00022729"/>
    </source>
</evidence>
<evidence type="ECO:0000256" key="4">
    <source>
        <dbReference type="SAM" id="MobiDB-lite"/>
    </source>
</evidence>
<proteinExistence type="inferred from homology"/>
<dbReference type="SUPFAM" id="SSF53850">
    <property type="entry name" value="Periplasmic binding protein-like II"/>
    <property type="match status" value="1"/>
</dbReference>
<dbReference type="Pfam" id="PF00496">
    <property type="entry name" value="SBP_bac_5"/>
    <property type="match status" value="1"/>
</dbReference>
<dbReference type="Gene3D" id="3.90.76.10">
    <property type="entry name" value="Dipeptide-binding Protein, Domain 1"/>
    <property type="match status" value="1"/>
</dbReference>
<reference evidence="7 8" key="1">
    <citation type="submission" date="2018-07" db="EMBL/GenBank/DDBJ databases">
        <title>Bacillus sp. YLB-04 draft genome sequence.</title>
        <authorList>
            <person name="Yu L."/>
            <person name="Tang X."/>
        </authorList>
    </citation>
    <scope>NUCLEOTIDE SEQUENCE [LARGE SCALE GENOMIC DNA]</scope>
    <source>
        <strain evidence="7 8">YLB-04</strain>
    </source>
</reference>
<dbReference type="EMBL" id="QNQT01000007">
    <property type="protein sequence ID" value="RDU36064.1"/>
    <property type="molecule type" value="Genomic_DNA"/>
</dbReference>
<comment type="similarity">
    <text evidence="2">Belongs to the bacterial solute-binding protein 5 family.</text>
</comment>
<evidence type="ECO:0000256" key="2">
    <source>
        <dbReference type="ARBA" id="ARBA00005695"/>
    </source>
</evidence>
<dbReference type="GO" id="GO:0043190">
    <property type="term" value="C:ATP-binding cassette (ABC) transporter complex"/>
    <property type="evidence" value="ECO:0007669"/>
    <property type="project" value="InterPro"/>
</dbReference>
<gene>
    <name evidence="7" type="ORF">DRW41_15870</name>
</gene>
<keyword evidence="3 5" id="KW-0732">Signal</keyword>
<name>A0A3D8GNJ0_9BACI</name>
<dbReference type="AlphaFoldDB" id="A0A3D8GNJ0"/>
<dbReference type="PANTHER" id="PTHR30290:SF59">
    <property type="entry name" value="OLIGOPEPTIDE ABC TRANSPORTER,SUBSTRATE-BINDING PROTEIN"/>
    <property type="match status" value="1"/>
</dbReference>
<dbReference type="InterPro" id="IPR000914">
    <property type="entry name" value="SBP_5_dom"/>
</dbReference>
<dbReference type="InterPro" id="IPR039424">
    <property type="entry name" value="SBP_5"/>
</dbReference>
<dbReference type="InterPro" id="IPR030678">
    <property type="entry name" value="Peptide/Ni-bd"/>
</dbReference>
<accession>A0A3D8GNJ0</accession>